<dbReference type="GeneID" id="107487368"/>
<reference evidence="8" key="2">
    <citation type="submission" date="2025-08" db="UniProtKB">
        <authorList>
            <consortium name="RefSeq"/>
        </authorList>
    </citation>
    <scope>IDENTIFICATION</scope>
    <source>
        <tissue evidence="8">Whole plant</tissue>
    </source>
</reference>
<dbReference type="PANTHER" id="PTHR32468:SF104">
    <property type="entry name" value="CATION_H+ EXCHANGER 3"/>
    <property type="match status" value="1"/>
</dbReference>
<dbReference type="InterPro" id="IPR050794">
    <property type="entry name" value="CPA2_transporter"/>
</dbReference>
<keyword evidence="4" id="KW-0630">Potassium</keyword>
<protein>
    <submittedName>
        <fullName evidence="8">Cation/H(+) antiporter 15-like</fullName>
    </submittedName>
</protein>
<evidence type="ECO:0000256" key="6">
    <source>
        <dbReference type="SAM" id="Phobius"/>
    </source>
</evidence>
<gene>
    <name evidence="8" type="primary">LOC107487368</name>
</gene>
<keyword evidence="5" id="KW-0406">Ion transport</keyword>
<evidence type="ECO:0000256" key="2">
    <source>
        <dbReference type="ARBA" id="ARBA00022448"/>
    </source>
</evidence>
<dbReference type="RefSeq" id="XP_052118268.1">
    <property type="nucleotide sequence ID" value="XM_052262308.1"/>
</dbReference>
<dbReference type="GO" id="GO:0006813">
    <property type="term" value="P:potassium ion transport"/>
    <property type="evidence" value="ECO:0007669"/>
    <property type="project" value="UniProtKB-KW"/>
</dbReference>
<keyword evidence="6" id="KW-0812">Transmembrane</keyword>
<evidence type="ECO:0000256" key="3">
    <source>
        <dbReference type="ARBA" id="ARBA00022538"/>
    </source>
</evidence>
<keyword evidence="6" id="KW-0472">Membrane</keyword>
<keyword evidence="7" id="KW-1185">Reference proteome</keyword>
<reference evidence="7" key="1">
    <citation type="journal article" date="2016" name="Nat. Genet.">
        <title>The genome sequences of Arachis duranensis and Arachis ipaensis, the diploid ancestors of cultivated peanut.</title>
        <authorList>
            <person name="Bertioli D.J."/>
            <person name="Cannon S.B."/>
            <person name="Froenicke L."/>
            <person name="Huang G."/>
            <person name="Farmer A.D."/>
            <person name="Cannon E.K."/>
            <person name="Liu X."/>
            <person name="Gao D."/>
            <person name="Clevenger J."/>
            <person name="Dash S."/>
            <person name="Ren L."/>
            <person name="Moretzsohn M.C."/>
            <person name="Shirasawa K."/>
            <person name="Huang W."/>
            <person name="Vidigal B."/>
            <person name="Abernathy B."/>
            <person name="Chu Y."/>
            <person name="Niederhuth C.E."/>
            <person name="Umale P."/>
            <person name="Araujo A.C."/>
            <person name="Kozik A."/>
            <person name="Kim K.D."/>
            <person name="Burow M.D."/>
            <person name="Varshney R.K."/>
            <person name="Wang X."/>
            <person name="Zhang X."/>
            <person name="Barkley N."/>
            <person name="Guimaraes P.M."/>
            <person name="Isobe S."/>
            <person name="Guo B."/>
            <person name="Liao B."/>
            <person name="Stalker H.T."/>
            <person name="Schmitz R.J."/>
            <person name="Scheffler B.E."/>
            <person name="Leal-Bertioli S.C."/>
            <person name="Xun X."/>
            <person name="Jackson S.A."/>
            <person name="Michelmore R."/>
            <person name="Ozias-Akins P."/>
        </authorList>
    </citation>
    <scope>NUCLEOTIDE SEQUENCE [LARGE SCALE GENOMIC DNA]</scope>
    <source>
        <strain evidence="7">cv. V14167</strain>
    </source>
</reference>
<sequence length="124" mass="13906">MLSSSSHASRHGTQIMAQEEYANNGNATGDLNSDDRGVILGLLMNTKGFIEIIVLNIGWEQKVLGDEVFSIMVLVTILMTTIISHTVAMIHKPRKRHISYKNRTMQNIGTDILCIVYNLFIIIF</sequence>
<comment type="subcellular location">
    <subcellularLocation>
        <location evidence="1">Membrane</location>
        <topology evidence="1">Multi-pass membrane protein</topology>
    </subcellularLocation>
</comment>
<evidence type="ECO:0000313" key="7">
    <source>
        <dbReference type="Proteomes" id="UP000515211"/>
    </source>
</evidence>
<evidence type="ECO:0000256" key="5">
    <source>
        <dbReference type="ARBA" id="ARBA00023065"/>
    </source>
</evidence>
<dbReference type="PANTHER" id="PTHR32468">
    <property type="entry name" value="CATION/H + ANTIPORTER"/>
    <property type="match status" value="1"/>
</dbReference>
<evidence type="ECO:0000313" key="8">
    <source>
        <dbReference type="RefSeq" id="XP_052118268.1"/>
    </source>
</evidence>
<keyword evidence="6" id="KW-1133">Transmembrane helix</keyword>
<name>A0A9C6TZ66_ARADU</name>
<dbReference type="KEGG" id="adu:107487368"/>
<dbReference type="GO" id="GO:0006885">
    <property type="term" value="P:regulation of pH"/>
    <property type="evidence" value="ECO:0007669"/>
    <property type="project" value="TreeGrafter"/>
</dbReference>
<organism evidence="7 8">
    <name type="scientific">Arachis duranensis</name>
    <name type="common">Wild peanut</name>
    <dbReference type="NCBI Taxonomy" id="130453"/>
    <lineage>
        <taxon>Eukaryota</taxon>
        <taxon>Viridiplantae</taxon>
        <taxon>Streptophyta</taxon>
        <taxon>Embryophyta</taxon>
        <taxon>Tracheophyta</taxon>
        <taxon>Spermatophyta</taxon>
        <taxon>Magnoliopsida</taxon>
        <taxon>eudicotyledons</taxon>
        <taxon>Gunneridae</taxon>
        <taxon>Pentapetalae</taxon>
        <taxon>rosids</taxon>
        <taxon>fabids</taxon>
        <taxon>Fabales</taxon>
        <taxon>Fabaceae</taxon>
        <taxon>Papilionoideae</taxon>
        <taxon>50 kb inversion clade</taxon>
        <taxon>dalbergioids sensu lato</taxon>
        <taxon>Dalbergieae</taxon>
        <taxon>Pterocarpus clade</taxon>
        <taxon>Arachis</taxon>
    </lineage>
</organism>
<keyword evidence="2" id="KW-0813">Transport</keyword>
<proteinExistence type="predicted"/>
<dbReference type="GO" id="GO:0016020">
    <property type="term" value="C:membrane"/>
    <property type="evidence" value="ECO:0007669"/>
    <property type="project" value="UniProtKB-SubCell"/>
</dbReference>
<dbReference type="GO" id="GO:0012505">
    <property type="term" value="C:endomembrane system"/>
    <property type="evidence" value="ECO:0007669"/>
    <property type="project" value="TreeGrafter"/>
</dbReference>
<accession>A0A9C6TZ66</accession>
<evidence type="ECO:0000256" key="1">
    <source>
        <dbReference type="ARBA" id="ARBA00004141"/>
    </source>
</evidence>
<feature type="transmembrane region" description="Helical" evidence="6">
    <location>
        <begin position="68"/>
        <end position="90"/>
    </location>
</feature>
<dbReference type="AlphaFoldDB" id="A0A9C6TZ66"/>
<dbReference type="InterPro" id="IPR038770">
    <property type="entry name" value="Na+/solute_symporter_sf"/>
</dbReference>
<dbReference type="GO" id="GO:0098662">
    <property type="term" value="P:inorganic cation transmembrane transport"/>
    <property type="evidence" value="ECO:0007669"/>
    <property type="project" value="TreeGrafter"/>
</dbReference>
<dbReference type="Gene3D" id="1.20.1530.20">
    <property type="match status" value="1"/>
</dbReference>
<evidence type="ECO:0000256" key="4">
    <source>
        <dbReference type="ARBA" id="ARBA00022958"/>
    </source>
</evidence>
<dbReference type="Proteomes" id="UP000515211">
    <property type="component" value="Chromosome 5"/>
</dbReference>
<keyword evidence="3" id="KW-0633">Potassium transport</keyword>